<evidence type="ECO:0000259" key="11">
    <source>
        <dbReference type="Pfam" id="PF00401"/>
    </source>
</evidence>
<dbReference type="PANTHER" id="PTHR13822:SF10">
    <property type="entry name" value="ATP SYNTHASE EPSILON CHAIN, CHLOROPLASTIC"/>
    <property type="match status" value="1"/>
</dbReference>
<dbReference type="SUPFAM" id="SSF51344">
    <property type="entry name" value="Epsilon subunit of F1F0-ATP synthase N-terminal domain"/>
    <property type="match status" value="1"/>
</dbReference>
<gene>
    <name evidence="8 13" type="primary">atpE</name>
</gene>
<comment type="function">
    <text evidence="8 9">Produces ATP from ADP in the presence of a proton gradient across the membrane.</text>
</comment>
<organism evidence="13">
    <name type="scientific">prasinophyte sp. MBIC10622</name>
    <dbReference type="NCBI Taxonomy" id="156113"/>
    <lineage>
        <taxon>Eukaryota</taxon>
        <taxon>Viridiplantae</taxon>
        <taxon>Chlorophyta</taxon>
    </lineage>
</organism>
<evidence type="ECO:0000256" key="10">
    <source>
        <dbReference type="SAM" id="Coils"/>
    </source>
</evidence>
<comment type="subunit">
    <text evidence="8 9">F-type ATPases have 2 components, CF(1) - the catalytic core - and CF(0) - the membrane proton channel. CF(1) has five subunits: alpha(3), beta(3), gamma(1), delta(1), epsilon(1). CF(0) has three main subunits: a, b and c.</text>
</comment>
<dbReference type="PANTHER" id="PTHR13822">
    <property type="entry name" value="ATP SYNTHASE DELTA/EPSILON CHAIN"/>
    <property type="match status" value="1"/>
</dbReference>
<comment type="similarity">
    <text evidence="2 8 9">Belongs to the ATPase epsilon chain family.</text>
</comment>
<keyword evidence="4 8" id="KW-0406">Ion transport</keyword>
<evidence type="ECO:0000256" key="7">
    <source>
        <dbReference type="ARBA" id="ARBA00023310"/>
    </source>
</evidence>
<keyword evidence="8 9" id="KW-0793">Thylakoid</keyword>
<evidence type="ECO:0000256" key="6">
    <source>
        <dbReference type="ARBA" id="ARBA00023196"/>
    </source>
</evidence>
<proteinExistence type="inferred from homology"/>
<feature type="domain" description="ATP synthase epsilon subunit C-terminal" evidence="11">
    <location>
        <begin position="85"/>
        <end position="130"/>
    </location>
</feature>
<dbReference type="CDD" id="cd12152">
    <property type="entry name" value="F1-ATPase_delta"/>
    <property type="match status" value="1"/>
</dbReference>
<evidence type="ECO:0000256" key="8">
    <source>
        <dbReference type="HAMAP-Rule" id="MF_00530"/>
    </source>
</evidence>
<keyword evidence="9 13" id="KW-0934">Plastid</keyword>
<dbReference type="InterPro" id="IPR020546">
    <property type="entry name" value="ATP_synth_F1_dsu/esu_N"/>
</dbReference>
<dbReference type="InterPro" id="IPR020547">
    <property type="entry name" value="ATP_synth_F1_esu_C"/>
</dbReference>
<dbReference type="GO" id="GO:0009535">
    <property type="term" value="C:chloroplast thylakoid membrane"/>
    <property type="evidence" value="ECO:0007669"/>
    <property type="project" value="UniProtKB-SubCell"/>
</dbReference>
<feature type="domain" description="ATP synthase F1 complex delta/epsilon subunit N-terminal" evidence="12">
    <location>
        <begin position="3"/>
        <end position="81"/>
    </location>
</feature>
<keyword evidence="10" id="KW-0175">Coiled coil</keyword>
<comment type="subcellular location">
    <subcellularLocation>
        <location evidence="1">Membrane</location>
        <topology evidence="1">Peripheral membrane protein</topology>
    </subcellularLocation>
    <subcellularLocation>
        <location evidence="8">Plastid</location>
        <location evidence="8">Chloroplast thylakoid membrane</location>
        <topology evidence="8">Peripheral membrane protein</topology>
    </subcellularLocation>
</comment>
<evidence type="ECO:0000256" key="3">
    <source>
        <dbReference type="ARBA" id="ARBA00022448"/>
    </source>
</evidence>
<keyword evidence="3 8" id="KW-0813">Transport</keyword>
<dbReference type="HAMAP" id="MF_00530">
    <property type="entry name" value="ATP_synth_epsil_bac"/>
    <property type="match status" value="1"/>
</dbReference>
<keyword evidence="13" id="KW-0150">Chloroplast</keyword>
<dbReference type="Pfam" id="PF00401">
    <property type="entry name" value="ATP-synt_DE"/>
    <property type="match status" value="1"/>
</dbReference>
<sequence length="133" mass="14418">MALQVKVIAPNRVVWDTSADEVILPTNTGQMGVLTNHTTLLTALEIGIMQVRIETQWVPVVVMAGFALVENNTLTVIINEAEKAESIDLAQAESQLKEAETSLAKAESKKAQIEATVNVKRARVRLLAAQKVA</sequence>
<evidence type="ECO:0000256" key="1">
    <source>
        <dbReference type="ARBA" id="ARBA00004170"/>
    </source>
</evidence>
<dbReference type="EMBL" id="KJ746602">
    <property type="protein sequence ID" value="AID67824.1"/>
    <property type="molecule type" value="Genomic_DNA"/>
</dbReference>
<dbReference type="InterPro" id="IPR036771">
    <property type="entry name" value="ATPsynth_dsu/esu_N"/>
</dbReference>
<dbReference type="Gene3D" id="1.10.287.540">
    <property type="entry name" value="Helix hairpin bin"/>
    <property type="match status" value="1"/>
</dbReference>
<evidence type="ECO:0000256" key="4">
    <source>
        <dbReference type="ARBA" id="ARBA00023065"/>
    </source>
</evidence>
<evidence type="ECO:0000256" key="2">
    <source>
        <dbReference type="ARBA" id="ARBA00005712"/>
    </source>
</evidence>
<dbReference type="Gene3D" id="2.60.15.10">
    <property type="entry name" value="F0F1 ATP synthase delta/epsilon subunit, N-terminal"/>
    <property type="match status" value="1"/>
</dbReference>
<name>A0A088CKI9_9CHLO</name>
<keyword evidence="7 8" id="KW-0066">ATP synthesis</keyword>
<accession>A0A088CKI9</accession>
<protein>
    <recommendedName>
        <fullName evidence="8 9">ATP synthase epsilon chain, chloroplastic</fullName>
    </recommendedName>
    <alternativeName>
        <fullName evidence="8">ATP synthase F1 sector epsilon subunit</fullName>
    </alternativeName>
    <alternativeName>
        <fullName evidence="8">F-ATPase epsilon subunit</fullName>
    </alternativeName>
</protein>
<dbReference type="InterPro" id="IPR001469">
    <property type="entry name" value="ATP_synth_F1_dsu/esu"/>
</dbReference>
<dbReference type="GO" id="GO:0046933">
    <property type="term" value="F:proton-transporting ATP synthase activity, rotational mechanism"/>
    <property type="evidence" value="ECO:0007669"/>
    <property type="project" value="UniProtKB-UniRule"/>
</dbReference>
<keyword evidence="5 8" id="KW-0472">Membrane</keyword>
<dbReference type="Pfam" id="PF02823">
    <property type="entry name" value="ATP-synt_DE_N"/>
    <property type="match status" value="1"/>
</dbReference>
<feature type="coiled-coil region" evidence="10">
    <location>
        <begin position="82"/>
        <end position="123"/>
    </location>
</feature>
<evidence type="ECO:0000256" key="5">
    <source>
        <dbReference type="ARBA" id="ARBA00023136"/>
    </source>
</evidence>
<evidence type="ECO:0000256" key="9">
    <source>
        <dbReference type="RuleBase" id="RU003655"/>
    </source>
</evidence>
<keyword evidence="6 8" id="KW-0139">CF(1)</keyword>
<reference evidence="13" key="1">
    <citation type="journal article" date="2014" name="BMC Genomics">
        <title>Six newly sequenced chloroplast genomes from prasinophyte green algae provide insights into the relationships among prasinophyte lineages and the diversity of streamlined genome architecture in picoplanktonic species.</title>
        <authorList>
            <person name="Lemieux C."/>
            <person name="Otis C."/>
            <person name="Turmel M."/>
        </authorList>
    </citation>
    <scope>NUCLEOTIDE SEQUENCE</scope>
</reference>
<dbReference type="GO" id="GO:0045259">
    <property type="term" value="C:proton-transporting ATP synthase complex"/>
    <property type="evidence" value="ECO:0007669"/>
    <property type="project" value="UniProtKB-KW"/>
</dbReference>
<keyword evidence="8 9" id="KW-0375">Hydrogen ion transport</keyword>
<evidence type="ECO:0000259" key="12">
    <source>
        <dbReference type="Pfam" id="PF02823"/>
    </source>
</evidence>
<dbReference type="NCBIfam" id="TIGR01216">
    <property type="entry name" value="ATP_synt_epsi"/>
    <property type="match status" value="1"/>
</dbReference>
<dbReference type="GO" id="GO:0005524">
    <property type="term" value="F:ATP binding"/>
    <property type="evidence" value="ECO:0007669"/>
    <property type="project" value="UniProtKB-UniRule"/>
</dbReference>
<geneLocation type="chloroplast" evidence="13"/>
<dbReference type="AlphaFoldDB" id="A0A088CKI9"/>
<evidence type="ECO:0000313" key="13">
    <source>
        <dbReference type="EMBL" id="AID67824.1"/>
    </source>
</evidence>